<dbReference type="PANTHER" id="PTHR47808">
    <property type="entry name" value="INNER NUCLEAR MEMBRANE PROTEIN HEH2-RELATED"/>
    <property type="match status" value="1"/>
</dbReference>
<dbReference type="VEuPathDB" id="CryptoDB:Vbra_8801"/>
<feature type="compositionally biased region" description="Acidic residues" evidence="1">
    <location>
        <begin position="193"/>
        <end position="203"/>
    </location>
</feature>
<sequence length="780" mass="84458">MSAPPLDAIVDYADLTVQQLKSLLTAHDIDLPDAPRKGKLIALCEASFGKRPSGSQPAAAAALSRQRRQTAAPRHSPAAAQAATGASHATAKRRGRVSSLGFAHAHGSADDEVGEDEDEDDDDKALRRRKRKAPSEGRKRTDAVKDEGGTPSKPRERRTAAAGRVKRPTARSASPKEVAFAPSSLQSQRGADAEEDQDLDEGDEAAHPPAAAAAGGSVCGTPPPGAGHGRRRRKWRPPTPAPDEFKHRTTDDNDYHEEEEDDEDEDEYHEVEEEEEGPPARPGRAAMSSAGRQGRANGGGDEVSGGLGLELGEGKDSMGRPPRKKLKGARKTLTPDGREVDFPVVEPPPLPRSRPAAASHRGGSPSCRRASAHRHQTHGPRGSATTTAAPPAVAVARTDRVQDQHKRGWFAGGVVCVMALLIPVIYWAQSITFCNTNGQNNVSGCVPCPPHGTCADGKLTCDPKYLQLGRQCVADRVAASKAHTGLQALGDALAYREGDRLCGITQEGEMNLKEAKAFVEAHCASSWGDPSTCVRVALDDFLLDRSDQAYTKLSRYGMVRKDNGLWETPELIKYRAATAKRRLSCWFWHFIGYLTFGGTIVGSVVGMLYLMASNRRRSDMVWETIKNIIEEKSHRDQNRMGRGPTLVVLEREAQKRLPRYKYYLTSSVVRQVAEALVKTEPHIMKTQFQGDSAVVFWSKDHLDKHPPQVPQVLVTGHMTAAERSRNIHEADQPPAAAAPPNSILGDLGVSVLQAMGVTRAQREEDQGMAGPAFGPTVRMV</sequence>
<reference evidence="3 4" key="1">
    <citation type="submission" date="2014-11" db="EMBL/GenBank/DDBJ databases">
        <authorList>
            <person name="Zhu J."/>
            <person name="Qi W."/>
            <person name="Song R."/>
        </authorList>
    </citation>
    <scope>NUCLEOTIDE SEQUENCE [LARGE SCALE GENOMIC DNA]</scope>
</reference>
<feature type="compositionally biased region" description="Acidic residues" evidence="1">
    <location>
        <begin position="254"/>
        <end position="277"/>
    </location>
</feature>
<dbReference type="InParanoid" id="A0A0G4F4J6"/>
<dbReference type="GO" id="GO:0034399">
    <property type="term" value="C:nuclear periphery"/>
    <property type="evidence" value="ECO:0007669"/>
    <property type="project" value="TreeGrafter"/>
</dbReference>
<protein>
    <recommendedName>
        <fullName evidence="5">Man1/Src1 C-terminal domain-containing protein</fullName>
    </recommendedName>
</protein>
<dbReference type="GO" id="GO:0003682">
    <property type="term" value="F:chromatin binding"/>
    <property type="evidence" value="ECO:0007669"/>
    <property type="project" value="InterPro"/>
</dbReference>
<proteinExistence type="predicted"/>
<gene>
    <name evidence="3" type="ORF">Vbra_8801</name>
</gene>
<feature type="compositionally biased region" description="Acidic residues" evidence="1">
    <location>
        <begin position="110"/>
        <end position="123"/>
    </location>
</feature>
<evidence type="ECO:0000313" key="3">
    <source>
        <dbReference type="EMBL" id="CEM06831.1"/>
    </source>
</evidence>
<evidence type="ECO:0008006" key="5">
    <source>
        <dbReference type="Google" id="ProtNLM"/>
    </source>
</evidence>
<dbReference type="Proteomes" id="UP000041254">
    <property type="component" value="Unassembled WGS sequence"/>
</dbReference>
<feature type="transmembrane region" description="Helical" evidence="2">
    <location>
        <begin position="586"/>
        <end position="610"/>
    </location>
</feature>
<feature type="compositionally biased region" description="Gly residues" evidence="1">
    <location>
        <begin position="296"/>
        <end position="311"/>
    </location>
</feature>
<keyword evidence="2" id="KW-0812">Transmembrane</keyword>
<accession>A0A0G4F4J6</accession>
<dbReference type="GO" id="GO:0005783">
    <property type="term" value="C:endoplasmic reticulum"/>
    <property type="evidence" value="ECO:0007669"/>
    <property type="project" value="TreeGrafter"/>
</dbReference>
<keyword evidence="2" id="KW-0472">Membrane</keyword>
<feature type="region of interest" description="Disordered" evidence="1">
    <location>
        <begin position="761"/>
        <end position="780"/>
    </location>
</feature>
<keyword evidence="4" id="KW-1185">Reference proteome</keyword>
<keyword evidence="2" id="KW-1133">Transmembrane helix</keyword>
<dbReference type="GO" id="GO:0005637">
    <property type="term" value="C:nuclear inner membrane"/>
    <property type="evidence" value="ECO:0007669"/>
    <property type="project" value="InterPro"/>
</dbReference>
<dbReference type="PANTHER" id="PTHR47808:SF2">
    <property type="entry name" value="LEM DOMAIN-CONTAINING PROTEIN 2"/>
    <property type="match status" value="1"/>
</dbReference>
<dbReference type="OrthoDB" id="341403at2759"/>
<feature type="compositionally biased region" description="Basic residues" evidence="1">
    <location>
        <begin position="321"/>
        <end position="330"/>
    </location>
</feature>
<dbReference type="InterPro" id="IPR044780">
    <property type="entry name" value="Heh2/Src1"/>
</dbReference>
<feature type="compositionally biased region" description="Basic and acidic residues" evidence="1">
    <location>
        <begin position="243"/>
        <end position="253"/>
    </location>
</feature>
<organism evidence="3 4">
    <name type="scientific">Vitrella brassicaformis (strain CCMP3155)</name>
    <dbReference type="NCBI Taxonomy" id="1169540"/>
    <lineage>
        <taxon>Eukaryota</taxon>
        <taxon>Sar</taxon>
        <taxon>Alveolata</taxon>
        <taxon>Colpodellida</taxon>
        <taxon>Vitrellaceae</taxon>
        <taxon>Vitrella</taxon>
    </lineage>
</organism>
<evidence type="ECO:0000256" key="2">
    <source>
        <dbReference type="SAM" id="Phobius"/>
    </source>
</evidence>
<feature type="compositionally biased region" description="Low complexity" evidence="1">
    <location>
        <begin position="53"/>
        <end position="89"/>
    </location>
</feature>
<feature type="region of interest" description="Disordered" evidence="1">
    <location>
        <begin position="48"/>
        <end position="391"/>
    </location>
</feature>
<feature type="compositionally biased region" description="Basic and acidic residues" evidence="1">
    <location>
        <begin position="133"/>
        <end position="159"/>
    </location>
</feature>
<name>A0A0G4F4J6_VITBC</name>
<dbReference type="AlphaFoldDB" id="A0A0G4F4J6"/>
<feature type="transmembrane region" description="Helical" evidence="2">
    <location>
        <begin position="409"/>
        <end position="428"/>
    </location>
</feature>
<feature type="compositionally biased region" description="Low complexity" evidence="1">
    <location>
        <begin position="353"/>
        <end position="364"/>
    </location>
</feature>
<evidence type="ECO:0000256" key="1">
    <source>
        <dbReference type="SAM" id="MobiDB-lite"/>
    </source>
</evidence>
<dbReference type="GO" id="GO:0071763">
    <property type="term" value="P:nuclear membrane organization"/>
    <property type="evidence" value="ECO:0007669"/>
    <property type="project" value="TreeGrafter"/>
</dbReference>
<dbReference type="EMBL" id="CDMY01000371">
    <property type="protein sequence ID" value="CEM06831.1"/>
    <property type="molecule type" value="Genomic_DNA"/>
</dbReference>
<evidence type="ECO:0000313" key="4">
    <source>
        <dbReference type="Proteomes" id="UP000041254"/>
    </source>
</evidence>